<sequence length="628" mass="71559">MTSFIEGGDQGTVLDQPRVQLLGLPESEWAQYQKLMPALHDVRNDAKLADEFLKEPVTPSLHAIGNVTGDRFGDMHPAVAYHHIFPKLYMFSLLCHEDDVPEDLRHICLWALRQRLIAISEATERELSTIIPHDGDRHIDESAKILMDARTRVKITSHCLQVAFFLTFEIPGFIPTFSRKPEVNLLEEALSHLESQMTLEEKCGLASSCLGYTESDALYGSVLARTGSRDADAKRVLERVIKELEGNTDEKRVYLLVQSKLYLARVLRRKGEVSDAEPHEAFLIRWFKRHSLQLPESLLRQWFTTEHDDDPVFKALGGAKWMKNRKKITSKTFLRETRACYSCGLREDLLESKKLMKCSKCQSTVYCSKECQRRHYPFHKIICRDPKARQTEDCDPNANSSNDARCIEDWNRFKNSGFDGNTASFHALGMHRDLNRGKTHILVKKIRYVPDNGSDLFDRFRIDEAGVFKISEAMNDLDHFMGGPGGVKRGMEMLRRDFRSGPGKDESTTAEFFNLYISDDPRIRSYLRIAGVRSDAKDFLEHDPFWRRSLNRGKKRPDVKPLVTPSRIRDVEYDYLDPQGSSTTPSHAPVSGAPDSSHLSLGRNIETTRDSAVVGGSLPGLRGVFKKR</sequence>
<feature type="region of interest" description="Disordered" evidence="5">
    <location>
        <begin position="575"/>
        <end position="601"/>
    </location>
</feature>
<evidence type="ECO:0000256" key="4">
    <source>
        <dbReference type="PROSITE-ProRule" id="PRU00134"/>
    </source>
</evidence>
<gene>
    <name evidence="7" type="ORF">AAF712_002893</name>
</gene>
<comment type="caution">
    <text evidence="7">The sequence shown here is derived from an EMBL/GenBank/DDBJ whole genome shotgun (WGS) entry which is preliminary data.</text>
</comment>
<dbReference type="PROSITE" id="PS50865">
    <property type="entry name" value="ZF_MYND_2"/>
    <property type="match status" value="1"/>
</dbReference>
<evidence type="ECO:0000256" key="2">
    <source>
        <dbReference type="ARBA" id="ARBA00022771"/>
    </source>
</evidence>
<feature type="domain" description="MYND-type" evidence="6">
    <location>
        <begin position="340"/>
        <end position="383"/>
    </location>
</feature>
<dbReference type="EMBL" id="JBBXMP010000009">
    <property type="protein sequence ID" value="KAL0069996.1"/>
    <property type="molecule type" value="Genomic_DNA"/>
</dbReference>
<dbReference type="Proteomes" id="UP001437256">
    <property type="component" value="Unassembled WGS sequence"/>
</dbReference>
<keyword evidence="1" id="KW-0479">Metal-binding</keyword>
<keyword evidence="2 4" id="KW-0863">Zinc-finger</keyword>
<evidence type="ECO:0000256" key="5">
    <source>
        <dbReference type="SAM" id="MobiDB-lite"/>
    </source>
</evidence>
<proteinExistence type="predicted"/>
<protein>
    <recommendedName>
        <fullName evidence="6">MYND-type domain-containing protein</fullName>
    </recommendedName>
</protein>
<evidence type="ECO:0000256" key="3">
    <source>
        <dbReference type="ARBA" id="ARBA00022833"/>
    </source>
</evidence>
<dbReference type="Gene3D" id="6.10.140.2220">
    <property type="match status" value="1"/>
</dbReference>
<dbReference type="SUPFAM" id="SSF144232">
    <property type="entry name" value="HIT/MYND zinc finger-like"/>
    <property type="match status" value="1"/>
</dbReference>
<dbReference type="PROSITE" id="PS01360">
    <property type="entry name" value="ZF_MYND_1"/>
    <property type="match status" value="1"/>
</dbReference>
<evidence type="ECO:0000313" key="8">
    <source>
        <dbReference type="Proteomes" id="UP001437256"/>
    </source>
</evidence>
<evidence type="ECO:0000256" key="1">
    <source>
        <dbReference type="ARBA" id="ARBA00022723"/>
    </source>
</evidence>
<name>A0ABR3A7M2_9AGAR</name>
<organism evidence="7 8">
    <name type="scientific">Marasmius tenuissimus</name>
    <dbReference type="NCBI Taxonomy" id="585030"/>
    <lineage>
        <taxon>Eukaryota</taxon>
        <taxon>Fungi</taxon>
        <taxon>Dikarya</taxon>
        <taxon>Basidiomycota</taxon>
        <taxon>Agaricomycotina</taxon>
        <taxon>Agaricomycetes</taxon>
        <taxon>Agaricomycetidae</taxon>
        <taxon>Agaricales</taxon>
        <taxon>Marasmiineae</taxon>
        <taxon>Marasmiaceae</taxon>
        <taxon>Marasmius</taxon>
    </lineage>
</organism>
<reference evidence="7 8" key="1">
    <citation type="submission" date="2024-05" db="EMBL/GenBank/DDBJ databases">
        <title>A draft genome resource for the thread blight pathogen Marasmius tenuissimus strain MS-2.</title>
        <authorList>
            <person name="Yulfo-Soto G.E."/>
            <person name="Baruah I.K."/>
            <person name="Amoako-Attah I."/>
            <person name="Bukari Y."/>
            <person name="Meinhardt L.W."/>
            <person name="Bailey B.A."/>
            <person name="Cohen S.P."/>
        </authorList>
    </citation>
    <scope>NUCLEOTIDE SEQUENCE [LARGE SCALE GENOMIC DNA]</scope>
    <source>
        <strain evidence="7 8">MS-2</strain>
    </source>
</reference>
<accession>A0ABR3A7M2</accession>
<evidence type="ECO:0000313" key="7">
    <source>
        <dbReference type="EMBL" id="KAL0069996.1"/>
    </source>
</evidence>
<evidence type="ECO:0000259" key="6">
    <source>
        <dbReference type="PROSITE" id="PS50865"/>
    </source>
</evidence>
<dbReference type="InterPro" id="IPR002893">
    <property type="entry name" value="Znf_MYND"/>
</dbReference>
<keyword evidence="3" id="KW-0862">Zinc</keyword>
<dbReference type="Pfam" id="PF01753">
    <property type="entry name" value="zf-MYND"/>
    <property type="match status" value="1"/>
</dbReference>
<keyword evidence="8" id="KW-1185">Reference proteome</keyword>